<dbReference type="RefSeq" id="WP_230504826.1">
    <property type="nucleotide sequence ID" value="NZ_CAKJTJ010000046.1"/>
</dbReference>
<organism evidence="2 3">
    <name type="scientific">Sutcliffiella rhizosphaerae</name>
    <dbReference type="NCBI Taxonomy" id="2880967"/>
    <lineage>
        <taxon>Bacteria</taxon>
        <taxon>Bacillati</taxon>
        <taxon>Bacillota</taxon>
        <taxon>Bacilli</taxon>
        <taxon>Bacillales</taxon>
        <taxon>Bacillaceae</taxon>
        <taxon>Sutcliffiella</taxon>
    </lineage>
</organism>
<dbReference type="InterPro" id="IPR011051">
    <property type="entry name" value="RmlC_Cupin_sf"/>
</dbReference>
<proteinExistence type="predicted"/>
<name>A0ABM8YTW8_9BACI</name>
<comment type="caution">
    <text evidence="2">The sequence shown here is derived from an EMBL/GenBank/DDBJ whole genome shotgun (WGS) entry which is preliminary data.</text>
</comment>
<dbReference type="Pfam" id="PF12973">
    <property type="entry name" value="Cupin_7"/>
    <property type="match status" value="1"/>
</dbReference>
<dbReference type="Gene3D" id="2.60.120.10">
    <property type="entry name" value="Jelly Rolls"/>
    <property type="match status" value="1"/>
</dbReference>
<dbReference type="EMBL" id="CAKJTJ010000046">
    <property type="protein sequence ID" value="CAG9623411.1"/>
    <property type="molecule type" value="Genomic_DNA"/>
</dbReference>
<dbReference type="InterPro" id="IPR014710">
    <property type="entry name" value="RmlC-like_jellyroll"/>
</dbReference>
<feature type="domain" description="ChrR-like cupin" evidence="1">
    <location>
        <begin position="4"/>
        <end position="95"/>
    </location>
</feature>
<sequence length="106" mass="12050">MPIISSKEISWKPGYFQNSEFKMLWEDTETKTKAFIVKFSPGGFIPLHDHPGREFAYVLEGEMVVGEKTLKQGDFLTAGEGELHEVKTENGVTFLIIINDMIKIIE</sequence>
<accession>A0ABM8YTW8</accession>
<dbReference type="InterPro" id="IPR025979">
    <property type="entry name" value="ChrR-like_cupin_dom"/>
</dbReference>
<dbReference type="Proteomes" id="UP000789833">
    <property type="component" value="Unassembled WGS sequence"/>
</dbReference>
<evidence type="ECO:0000313" key="2">
    <source>
        <dbReference type="EMBL" id="CAG9623411.1"/>
    </source>
</evidence>
<evidence type="ECO:0000313" key="3">
    <source>
        <dbReference type="Proteomes" id="UP000789833"/>
    </source>
</evidence>
<protein>
    <recommendedName>
        <fullName evidence="1">ChrR-like cupin domain-containing protein</fullName>
    </recommendedName>
</protein>
<reference evidence="2 3" key="1">
    <citation type="submission" date="2021-10" db="EMBL/GenBank/DDBJ databases">
        <authorList>
            <person name="Criscuolo A."/>
        </authorList>
    </citation>
    <scope>NUCLEOTIDE SEQUENCE [LARGE SCALE GENOMIC DNA]</scope>
    <source>
        <strain evidence="3">CIP 111883</strain>
    </source>
</reference>
<evidence type="ECO:0000259" key="1">
    <source>
        <dbReference type="Pfam" id="PF12973"/>
    </source>
</evidence>
<keyword evidence="3" id="KW-1185">Reference proteome</keyword>
<gene>
    <name evidence="2" type="ORF">BACCIP111883_04222</name>
</gene>
<dbReference type="SUPFAM" id="SSF51182">
    <property type="entry name" value="RmlC-like cupins"/>
    <property type="match status" value="1"/>
</dbReference>